<proteinExistence type="predicted"/>
<reference evidence="1" key="1">
    <citation type="submission" date="2016-10" db="EMBL/GenBank/DDBJ databases">
        <title>The High Quality Genome of Vibrio alginolyticus K01M1.</title>
        <authorList>
            <person name="Wendling C."/>
            <person name="Chibani C.M."/>
            <person name="Hertel R."/>
            <person name="Sproer C."/>
            <person name="Bunk B."/>
            <person name="Overmann J."/>
            <person name="Roth O."/>
            <person name="Liesegang H."/>
        </authorList>
    </citation>
    <scope>NUCLEOTIDE SEQUENCE</scope>
    <source>
        <strain evidence="1">K05K4</strain>
        <plasmid evidence="1">pL289</plasmid>
    </source>
</reference>
<dbReference type="RefSeq" id="WP_025767575.1">
    <property type="nucleotide sequence ID" value="NZ_CP017893.1"/>
</dbReference>
<accession>A0A1W6TMD1</accession>
<sequence length="155" mass="17748">MMNHIDTGYKYCPLKIARDPSLRTVIFLSEIELRNATSELTLLCNGSSNRFPAWKHNHGGFIGGFYPSFADEKTLIAFYESLQREAQIIGYIETSKGKWGASENPFPKSLQGGLPRNVWAYAYEVGSSCHRYERLRNEVMTTHCRSLTQMLDHKH</sequence>
<organism evidence="1">
    <name type="scientific">Vibrio alginolyticus</name>
    <dbReference type="NCBI Taxonomy" id="663"/>
    <lineage>
        <taxon>Bacteria</taxon>
        <taxon>Pseudomonadati</taxon>
        <taxon>Pseudomonadota</taxon>
        <taxon>Gammaproteobacteria</taxon>
        <taxon>Vibrionales</taxon>
        <taxon>Vibrionaceae</taxon>
        <taxon>Vibrio</taxon>
    </lineage>
</organism>
<name>A0A1W6TMD1_VIBAL</name>
<protein>
    <submittedName>
        <fullName evidence="1">Uncharacterized protein</fullName>
    </submittedName>
</protein>
<dbReference type="AlphaFoldDB" id="A0A1W6TMD1"/>
<dbReference type="EMBL" id="CP017904">
    <property type="protein sequence ID" value="ARP21923.1"/>
    <property type="molecule type" value="Genomic_DNA"/>
</dbReference>
<geneLocation type="plasmid" evidence="1">
    <name>pL289</name>
</geneLocation>
<keyword evidence="1" id="KW-0614">Plasmid</keyword>
<evidence type="ECO:0000313" key="1">
    <source>
        <dbReference type="EMBL" id="ARP21923.1"/>
    </source>
</evidence>
<gene>
    <name evidence="1" type="ORF">K05K4_52210</name>
</gene>